<dbReference type="InterPro" id="IPR023696">
    <property type="entry name" value="Ureohydrolase_dom_sf"/>
</dbReference>
<sequence length="124" mass="12799">PESRHVLSRPEAAGVLGAVVPASRAMRLDPGEAAALLAGPAGPRYWLHLDVDVLDPEWMPAVDSPDPGGLGPAWLAGLLEVLAPRAIGASVTIYDPDLDPDARAARLLVDVLVDGLARLGAEAS</sequence>
<dbReference type="GO" id="GO:0046872">
    <property type="term" value="F:metal ion binding"/>
    <property type="evidence" value="ECO:0007669"/>
    <property type="project" value="InterPro"/>
</dbReference>
<evidence type="ECO:0000313" key="3">
    <source>
        <dbReference type="Proteomes" id="UP000438182"/>
    </source>
</evidence>
<name>A0A6I4P6X6_9MICO</name>
<dbReference type="InterPro" id="IPR006035">
    <property type="entry name" value="Ureohydrolase"/>
</dbReference>
<accession>A0A6I4P6X6</accession>
<comment type="similarity">
    <text evidence="1">Belongs to the arginase family.</text>
</comment>
<dbReference type="Gene3D" id="3.40.800.10">
    <property type="entry name" value="Ureohydrolase domain"/>
    <property type="match status" value="1"/>
</dbReference>
<comment type="caution">
    <text evidence="2">The sequence shown here is derived from an EMBL/GenBank/DDBJ whole genome shotgun (WGS) entry which is preliminary data.</text>
</comment>
<dbReference type="EMBL" id="WSTA01000162">
    <property type="protein sequence ID" value="MWC00440.1"/>
    <property type="molecule type" value="Genomic_DNA"/>
</dbReference>
<gene>
    <name evidence="2" type="ORF">GB864_18040</name>
</gene>
<dbReference type="RefSeq" id="WP_202107368.1">
    <property type="nucleotide sequence ID" value="NZ_WSTA01000162.1"/>
</dbReference>
<feature type="non-terminal residue" evidence="2">
    <location>
        <position position="1"/>
    </location>
</feature>
<dbReference type="SUPFAM" id="SSF52768">
    <property type="entry name" value="Arginase/deacetylase"/>
    <property type="match status" value="1"/>
</dbReference>
<proteinExistence type="inferred from homology"/>
<organism evidence="2 3">
    <name type="scientific">Agromyces seonyuensis</name>
    <dbReference type="NCBI Taxonomy" id="2662446"/>
    <lineage>
        <taxon>Bacteria</taxon>
        <taxon>Bacillati</taxon>
        <taxon>Actinomycetota</taxon>
        <taxon>Actinomycetes</taxon>
        <taxon>Micrococcales</taxon>
        <taxon>Microbacteriaceae</taxon>
        <taxon>Agromyces</taxon>
    </lineage>
</organism>
<evidence type="ECO:0000256" key="1">
    <source>
        <dbReference type="PROSITE-ProRule" id="PRU00742"/>
    </source>
</evidence>
<dbReference type="GO" id="GO:0016813">
    <property type="term" value="F:hydrolase activity, acting on carbon-nitrogen (but not peptide) bonds, in linear amidines"/>
    <property type="evidence" value="ECO:0007669"/>
    <property type="project" value="UniProtKB-ARBA"/>
</dbReference>
<keyword evidence="3" id="KW-1185">Reference proteome</keyword>
<dbReference type="AlphaFoldDB" id="A0A6I4P6X6"/>
<dbReference type="Proteomes" id="UP000438182">
    <property type="component" value="Unassembled WGS sequence"/>
</dbReference>
<protein>
    <submittedName>
        <fullName evidence="2">Arginase family protein</fullName>
    </submittedName>
</protein>
<evidence type="ECO:0000313" key="2">
    <source>
        <dbReference type="EMBL" id="MWC00440.1"/>
    </source>
</evidence>
<dbReference type="PROSITE" id="PS51409">
    <property type="entry name" value="ARGINASE_2"/>
    <property type="match status" value="1"/>
</dbReference>
<reference evidence="2 3" key="1">
    <citation type="submission" date="2019-12" db="EMBL/GenBank/DDBJ databases">
        <authorList>
            <person name="Kim Y.S."/>
        </authorList>
    </citation>
    <scope>NUCLEOTIDE SEQUENCE [LARGE SCALE GENOMIC DNA]</scope>
    <source>
        <strain evidence="2 3">MMS17-SY077</strain>
    </source>
</reference>
<dbReference type="Pfam" id="PF00491">
    <property type="entry name" value="Arginase"/>
    <property type="match status" value="1"/>
</dbReference>